<dbReference type="GO" id="GO:0005886">
    <property type="term" value="C:plasma membrane"/>
    <property type="evidence" value="ECO:0007669"/>
    <property type="project" value="UniProtKB-SubCell"/>
</dbReference>
<feature type="transmembrane region" description="Helical" evidence="10">
    <location>
        <begin position="172"/>
        <end position="192"/>
    </location>
</feature>
<feature type="transmembrane region" description="Helical" evidence="10">
    <location>
        <begin position="106"/>
        <end position="127"/>
    </location>
</feature>
<evidence type="ECO:0000256" key="5">
    <source>
        <dbReference type="ARBA" id="ARBA00022692"/>
    </source>
</evidence>
<keyword evidence="6 10" id="KW-1133">Transmembrane helix</keyword>
<dbReference type="CDD" id="cd13131">
    <property type="entry name" value="MATE_NorM_like"/>
    <property type="match status" value="1"/>
</dbReference>
<dbReference type="PANTHER" id="PTHR43298">
    <property type="entry name" value="MULTIDRUG RESISTANCE PROTEIN NORM-RELATED"/>
    <property type="match status" value="1"/>
</dbReference>
<feature type="transmembrane region" description="Helical" evidence="10">
    <location>
        <begin position="425"/>
        <end position="447"/>
    </location>
</feature>
<dbReference type="PANTHER" id="PTHR43298:SF2">
    <property type="entry name" value="FMN_FAD EXPORTER YEEO-RELATED"/>
    <property type="match status" value="1"/>
</dbReference>
<gene>
    <name evidence="11" type="ORF">BKE30_06975</name>
</gene>
<keyword evidence="7" id="KW-0406">Ion transport</keyword>
<dbReference type="OrthoDB" id="9780160at2"/>
<evidence type="ECO:0000313" key="11">
    <source>
        <dbReference type="EMBL" id="ONG40877.1"/>
    </source>
</evidence>
<dbReference type="AlphaFoldDB" id="A0A1S8CWP2"/>
<proteinExistence type="predicted"/>
<evidence type="ECO:0000256" key="10">
    <source>
        <dbReference type="SAM" id="Phobius"/>
    </source>
</evidence>
<name>A0A1S8CWP2_9GAMM</name>
<evidence type="ECO:0000256" key="2">
    <source>
        <dbReference type="ARBA" id="ARBA00022448"/>
    </source>
</evidence>
<dbReference type="InterPro" id="IPR050222">
    <property type="entry name" value="MATE_MdtK"/>
</dbReference>
<keyword evidence="8 10" id="KW-0472">Membrane</keyword>
<evidence type="ECO:0000256" key="3">
    <source>
        <dbReference type="ARBA" id="ARBA00022449"/>
    </source>
</evidence>
<feature type="transmembrane region" description="Helical" evidence="10">
    <location>
        <begin position="65"/>
        <end position="86"/>
    </location>
</feature>
<dbReference type="PIRSF" id="PIRSF006603">
    <property type="entry name" value="DinF"/>
    <property type="match status" value="1"/>
</dbReference>
<feature type="transmembrane region" description="Helical" evidence="10">
    <location>
        <begin position="142"/>
        <end position="160"/>
    </location>
</feature>
<dbReference type="Pfam" id="PF01554">
    <property type="entry name" value="MatE"/>
    <property type="match status" value="2"/>
</dbReference>
<feature type="transmembrane region" description="Helical" evidence="10">
    <location>
        <begin position="289"/>
        <end position="310"/>
    </location>
</feature>
<keyword evidence="2" id="KW-0813">Transport</keyword>
<evidence type="ECO:0000256" key="8">
    <source>
        <dbReference type="ARBA" id="ARBA00023136"/>
    </source>
</evidence>
<evidence type="ECO:0000256" key="9">
    <source>
        <dbReference type="ARBA" id="ARBA00031636"/>
    </source>
</evidence>
<keyword evidence="5 10" id="KW-0812">Transmembrane</keyword>
<accession>A0A1S8CWP2</accession>
<keyword evidence="3" id="KW-0050">Antiport</keyword>
<feature type="transmembrane region" description="Helical" evidence="10">
    <location>
        <begin position="361"/>
        <end position="380"/>
    </location>
</feature>
<evidence type="ECO:0000256" key="4">
    <source>
        <dbReference type="ARBA" id="ARBA00022475"/>
    </source>
</evidence>
<keyword evidence="12" id="KW-1185">Reference proteome</keyword>
<dbReference type="GO" id="GO:0006811">
    <property type="term" value="P:monoatomic ion transport"/>
    <property type="evidence" value="ECO:0007669"/>
    <property type="project" value="UniProtKB-KW"/>
</dbReference>
<sequence>MSGSTTKPNLQLPTPTNRRHEIRTLFHLMWPILITQVAQAGFGLIDTIMAGRMSPTDLAVVAVGVGLWLPVVLFMAGVMIATTPLVAEAKGAGQSSQIPWITQQTLYLALLMGLAGFAVLQLAPLSFDLLDVPAHLQPKASFFLHSIAFGMPAVTLYATLRGYTEALGHPRPVTVISILGLLGIIPLNYVFMHGLFGLPKLGGAGCGIATASIQWIMLIVLAIYLSLSKTYQQIKIFQQFSRFNSAMTGKIFALGAPIGMAIFFEVSLFSIAAIILSPLGEIVVSAHQIALSVTSVFFMAPLSLGMALTIRVGQLYGEQNWSAMQYVQRLGFIFATSMALAAMLLMLLFREQITGFYTTDTTVQAAATSLLLFALIYQLSDAWQVAAAGCLRGMQDTQGPMWITLLSYWGIALPLGIVLSRMLPYGAAGFWTGLVIGLTIAAVLLSFRLRHRQKQLFQHLAANVASSTLPVKNP</sequence>
<dbReference type="STRING" id="1907941.BKE30_06975"/>
<organism evidence="11 12">
    <name type="scientific">Alkanindiges hydrocarboniclasticus</name>
    <dbReference type="NCBI Taxonomy" id="1907941"/>
    <lineage>
        <taxon>Bacteria</taxon>
        <taxon>Pseudomonadati</taxon>
        <taxon>Pseudomonadota</taxon>
        <taxon>Gammaproteobacteria</taxon>
        <taxon>Moraxellales</taxon>
        <taxon>Moraxellaceae</taxon>
        <taxon>Alkanindiges</taxon>
    </lineage>
</organism>
<dbReference type="GO" id="GO:0015297">
    <property type="term" value="F:antiporter activity"/>
    <property type="evidence" value="ECO:0007669"/>
    <property type="project" value="UniProtKB-KW"/>
</dbReference>
<reference evidence="11 12" key="1">
    <citation type="submission" date="2016-10" db="EMBL/GenBank/DDBJ databases">
        <title>Draft Genome sequence of Alkanindiges sp. strain H1.</title>
        <authorList>
            <person name="Subhash Y."/>
            <person name="Lee S."/>
        </authorList>
    </citation>
    <scope>NUCLEOTIDE SEQUENCE [LARGE SCALE GENOMIC DNA]</scope>
    <source>
        <strain evidence="11 12">H1</strain>
    </source>
</reference>
<evidence type="ECO:0000256" key="6">
    <source>
        <dbReference type="ARBA" id="ARBA00022989"/>
    </source>
</evidence>
<evidence type="ECO:0000256" key="7">
    <source>
        <dbReference type="ARBA" id="ARBA00023065"/>
    </source>
</evidence>
<dbReference type="EMBL" id="MLCN01000016">
    <property type="protein sequence ID" value="ONG40877.1"/>
    <property type="molecule type" value="Genomic_DNA"/>
</dbReference>
<dbReference type="InterPro" id="IPR048279">
    <property type="entry name" value="MdtK-like"/>
</dbReference>
<dbReference type="Proteomes" id="UP000192132">
    <property type="component" value="Unassembled WGS sequence"/>
</dbReference>
<feature type="transmembrane region" description="Helical" evidence="10">
    <location>
        <begin position="330"/>
        <end position="349"/>
    </location>
</feature>
<comment type="subcellular location">
    <subcellularLocation>
        <location evidence="1">Cell inner membrane</location>
        <topology evidence="1">Multi-pass membrane protein</topology>
    </subcellularLocation>
</comment>
<dbReference type="InterPro" id="IPR002528">
    <property type="entry name" value="MATE_fam"/>
</dbReference>
<evidence type="ECO:0000313" key="12">
    <source>
        <dbReference type="Proteomes" id="UP000192132"/>
    </source>
</evidence>
<protein>
    <recommendedName>
        <fullName evidence="9">Multidrug-efflux transporter</fullName>
    </recommendedName>
</protein>
<feature type="transmembrane region" description="Helical" evidence="10">
    <location>
        <begin position="251"/>
        <end position="277"/>
    </location>
</feature>
<comment type="caution">
    <text evidence="11">The sequence shown here is derived from an EMBL/GenBank/DDBJ whole genome shotgun (WGS) entry which is preliminary data.</text>
</comment>
<dbReference type="NCBIfam" id="TIGR00797">
    <property type="entry name" value="matE"/>
    <property type="match status" value="1"/>
</dbReference>
<dbReference type="RefSeq" id="WP_076877891.1">
    <property type="nucleotide sequence ID" value="NZ_MLCN01000016.1"/>
</dbReference>
<feature type="transmembrane region" description="Helical" evidence="10">
    <location>
        <begin position="401"/>
        <end position="419"/>
    </location>
</feature>
<keyword evidence="4" id="KW-1003">Cell membrane</keyword>
<feature type="transmembrane region" description="Helical" evidence="10">
    <location>
        <begin position="25"/>
        <end position="45"/>
    </location>
</feature>
<evidence type="ECO:0000256" key="1">
    <source>
        <dbReference type="ARBA" id="ARBA00004429"/>
    </source>
</evidence>
<dbReference type="GO" id="GO:0042910">
    <property type="term" value="F:xenobiotic transmembrane transporter activity"/>
    <property type="evidence" value="ECO:0007669"/>
    <property type="project" value="InterPro"/>
</dbReference>
<feature type="transmembrane region" description="Helical" evidence="10">
    <location>
        <begin position="212"/>
        <end position="231"/>
    </location>
</feature>